<dbReference type="InterPro" id="IPR038584">
    <property type="entry name" value="Ribosomal_bL33_sf"/>
</dbReference>
<dbReference type="PANTHER" id="PTHR15238:SF1">
    <property type="entry name" value="LARGE RIBOSOMAL SUBUNIT PROTEIN BL33M"/>
    <property type="match status" value="1"/>
</dbReference>
<dbReference type="KEGG" id="mng:MNEG_4474"/>
<dbReference type="AlphaFoldDB" id="A0A0D2MKM5"/>
<evidence type="ECO:0000313" key="6">
    <source>
        <dbReference type="Proteomes" id="UP000054498"/>
    </source>
</evidence>
<dbReference type="InterPro" id="IPR011332">
    <property type="entry name" value="Ribosomal_zn-bd"/>
</dbReference>
<dbReference type="PROSITE" id="PS00582">
    <property type="entry name" value="RIBOSOMAL_L33"/>
    <property type="match status" value="1"/>
</dbReference>
<dbReference type="EMBL" id="KK100841">
    <property type="protein sequence ID" value="KIZ03490.1"/>
    <property type="molecule type" value="Genomic_DNA"/>
</dbReference>
<dbReference type="Pfam" id="PF00471">
    <property type="entry name" value="Ribosomal_L33"/>
    <property type="match status" value="1"/>
</dbReference>
<dbReference type="SUPFAM" id="SSF57829">
    <property type="entry name" value="Zn-binding ribosomal proteins"/>
    <property type="match status" value="1"/>
</dbReference>
<organism evidence="5 6">
    <name type="scientific">Monoraphidium neglectum</name>
    <dbReference type="NCBI Taxonomy" id="145388"/>
    <lineage>
        <taxon>Eukaryota</taxon>
        <taxon>Viridiplantae</taxon>
        <taxon>Chlorophyta</taxon>
        <taxon>core chlorophytes</taxon>
        <taxon>Chlorophyceae</taxon>
        <taxon>CS clade</taxon>
        <taxon>Sphaeropleales</taxon>
        <taxon>Selenastraceae</taxon>
        <taxon>Monoraphidium</taxon>
    </lineage>
</organism>
<dbReference type="STRING" id="145388.A0A0D2MKM5"/>
<sequence length="58" mass="6675">MAPKKKLGQILIKLVSQAGTGFFYVTKKNPRNVPYKLQRVKYDPVVNQHVLFSESKLK</sequence>
<dbReference type="GO" id="GO:0015934">
    <property type="term" value="C:large ribosomal subunit"/>
    <property type="evidence" value="ECO:0007669"/>
    <property type="project" value="TreeGrafter"/>
</dbReference>
<dbReference type="NCBIfam" id="TIGR01023">
    <property type="entry name" value="rpmG_bact"/>
    <property type="match status" value="1"/>
</dbReference>
<evidence type="ECO:0000313" key="5">
    <source>
        <dbReference type="EMBL" id="KIZ03490.1"/>
    </source>
</evidence>
<evidence type="ECO:0000256" key="2">
    <source>
        <dbReference type="ARBA" id="ARBA00022980"/>
    </source>
</evidence>
<evidence type="ECO:0000256" key="1">
    <source>
        <dbReference type="ARBA" id="ARBA00007596"/>
    </source>
</evidence>
<dbReference type="GO" id="GO:0003735">
    <property type="term" value="F:structural constituent of ribosome"/>
    <property type="evidence" value="ECO:0007669"/>
    <property type="project" value="InterPro"/>
</dbReference>
<dbReference type="InterPro" id="IPR001705">
    <property type="entry name" value="Ribosomal_bL33"/>
</dbReference>
<dbReference type="GO" id="GO:0006412">
    <property type="term" value="P:translation"/>
    <property type="evidence" value="ECO:0007669"/>
    <property type="project" value="InterPro"/>
</dbReference>
<accession>A0A0D2MKM5</accession>
<reference evidence="5 6" key="1">
    <citation type="journal article" date="2013" name="BMC Genomics">
        <title>Reconstruction of the lipid metabolism for the microalga Monoraphidium neglectum from its genome sequence reveals characteristics suitable for biofuel production.</title>
        <authorList>
            <person name="Bogen C."/>
            <person name="Al-Dilaimi A."/>
            <person name="Albersmeier A."/>
            <person name="Wichmann J."/>
            <person name="Grundmann M."/>
            <person name="Rupp O."/>
            <person name="Lauersen K.J."/>
            <person name="Blifernez-Klassen O."/>
            <person name="Kalinowski J."/>
            <person name="Goesmann A."/>
            <person name="Mussgnug J.H."/>
            <person name="Kruse O."/>
        </authorList>
    </citation>
    <scope>NUCLEOTIDE SEQUENCE [LARGE SCALE GENOMIC DNA]</scope>
    <source>
        <strain evidence="5 6">SAG 48.87</strain>
    </source>
</reference>
<dbReference type="GO" id="GO:0005737">
    <property type="term" value="C:cytoplasm"/>
    <property type="evidence" value="ECO:0007669"/>
    <property type="project" value="UniProtKB-ARBA"/>
</dbReference>
<dbReference type="InterPro" id="IPR018264">
    <property type="entry name" value="Ribosomal_bL33_CS"/>
</dbReference>
<evidence type="ECO:0000256" key="4">
    <source>
        <dbReference type="ARBA" id="ARBA00035276"/>
    </source>
</evidence>
<dbReference type="Gene3D" id="2.20.28.120">
    <property type="entry name" value="Ribosomal protein L33"/>
    <property type="match status" value="1"/>
</dbReference>
<proteinExistence type="inferred from homology"/>
<dbReference type="NCBIfam" id="NF001860">
    <property type="entry name" value="PRK00595.1"/>
    <property type="match status" value="1"/>
</dbReference>
<dbReference type="Proteomes" id="UP000054498">
    <property type="component" value="Unassembled WGS sequence"/>
</dbReference>
<comment type="similarity">
    <text evidence="1">Belongs to the bacterial ribosomal protein bL33 family.</text>
</comment>
<keyword evidence="6" id="KW-1185">Reference proteome</keyword>
<dbReference type="PANTHER" id="PTHR15238">
    <property type="entry name" value="54S RIBOSOMAL PROTEIN L39, MITOCHONDRIAL"/>
    <property type="match status" value="1"/>
</dbReference>
<protein>
    <recommendedName>
        <fullName evidence="4">Large ribosomal subunit protein bL33c</fullName>
    </recommendedName>
</protein>
<keyword evidence="3" id="KW-0687">Ribonucleoprotein</keyword>
<dbReference type="GeneID" id="25737351"/>
<dbReference type="RefSeq" id="XP_013902509.1">
    <property type="nucleotide sequence ID" value="XM_014047055.1"/>
</dbReference>
<keyword evidence="2 5" id="KW-0689">Ribosomal protein</keyword>
<name>A0A0D2MKM5_9CHLO</name>
<evidence type="ECO:0000256" key="3">
    <source>
        <dbReference type="ARBA" id="ARBA00023274"/>
    </source>
</evidence>
<dbReference type="HAMAP" id="MF_00294">
    <property type="entry name" value="Ribosomal_bL33"/>
    <property type="match status" value="1"/>
</dbReference>
<gene>
    <name evidence="5" type="ORF">MNEG_4474</name>
</gene>
<dbReference type="OrthoDB" id="275534at2759"/>